<reference evidence="3" key="1">
    <citation type="submission" date="2016-10" db="EMBL/GenBank/DDBJ databases">
        <authorList>
            <person name="Varghese N."/>
            <person name="Submissions S."/>
        </authorList>
    </citation>
    <scope>NUCLEOTIDE SEQUENCE [LARGE SCALE GENOMIC DNA]</scope>
    <source>
        <strain evidence="3">EPL6</strain>
    </source>
</reference>
<accession>A0A1G9QHI1</accession>
<evidence type="ECO:0000256" key="1">
    <source>
        <dbReference type="SAM" id="MobiDB-lite"/>
    </source>
</evidence>
<gene>
    <name evidence="2" type="ORF">SAMN05428957_102327</name>
</gene>
<feature type="region of interest" description="Disordered" evidence="1">
    <location>
        <begin position="42"/>
        <end position="107"/>
    </location>
</feature>
<evidence type="ECO:0000313" key="2">
    <source>
        <dbReference type="EMBL" id="SDM10489.1"/>
    </source>
</evidence>
<keyword evidence="3" id="KW-1185">Reference proteome</keyword>
<dbReference type="RefSeq" id="WP_091567086.1">
    <property type="nucleotide sequence ID" value="NZ_FNHP01000002.1"/>
</dbReference>
<organism evidence="2 3">
    <name type="scientific">Oryzisolibacter propanilivorax</name>
    <dbReference type="NCBI Taxonomy" id="1527607"/>
    <lineage>
        <taxon>Bacteria</taxon>
        <taxon>Pseudomonadati</taxon>
        <taxon>Pseudomonadota</taxon>
        <taxon>Betaproteobacteria</taxon>
        <taxon>Burkholderiales</taxon>
        <taxon>Comamonadaceae</taxon>
        <taxon>Oryzisolibacter</taxon>
    </lineage>
</organism>
<dbReference type="AlphaFoldDB" id="A0A1G9QHI1"/>
<evidence type="ECO:0000313" key="3">
    <source>
        <dbReference type="Proteomes" id="UP000198552"/>
    </source>
</evidence>
<dbReference type="STRING" id="1527607.SAMN05428957_102327"/>
<sequence>MLRLVVLVLLLANAGYYAWSAGLLRSLDLGPESVSEPQRLREQIAPERLQLTPLPPPTGTGTAPEPAPSPAPAPEPAAPPQAPPASSPAPDAAPGASAQRDSAAAAQPGTCLQAGVFDARQAEALRTALADWPAGSWQLEDTTIAGRWMVYMGRFPDEDIVARKRAELRTLKVAYDRPSAALEPGLSLGRFSSEEAARRGLAQLATQGVRTARVVQERADAPGHILRLPAATPAQRARLERDAALSGRTLRPCG</sequence>
<dbReference type="EMBL" id="FNHP01000002">
    <property type="protein sequence ID" value="SDM10489.1"/>
    <property type="molecule type" value="Genomic_DNA"/>
</dbReference>
<evidence type="ECO:0008006" key="4">
    <source>
        <dbReference type="Google" id="ProtNLM"/>
    </source>
</evidence>
<proteinExistence type="predicted"/>
<name>A0A1G9QHI1_9BURK</name>
<dbReference type="Proteomes" id="UP000198552">
    <property type="component" value="Unassembled WGS sequence"/>
</dbReference>
<protein>
    <recommendedName>
        <fullName evidence="4">Sporulation related domain-containing protein</fullName>
    </recommendedName>
</protein>
<dbReference type="OrthoDB" id="9153162at2"/>
<feature type="compositionally biased region" description="Low complexity" evidence="1">
    <location>
        <begin position="88"/>
        <end position="107"/>
    </location>
</feature>
<feature type="compositionally biased region" description="Pro residues" evidence="1">
    <location>
        <begin position="65"/>
        <end position="87"/>
    </location>
</feature>